<evidence type="ECO:0000313" key="4">
    <source>
        <dbReference type="Proteomes" id="UP000504617"/>
    </source>
</evidence>
<keyword evidence="5" id="KW-0808">Transferase</keyword>
<dbReference type="Pfam" id="PF00078">
    <property type="entry name" value="RVT_1"/>
    <property type="match status" value="1"/>
</dbReference>
<dbReference type="InterPro" id="IPR043128">
    <property type="entry name" value="Rev_trsase/Diguanyl_cyclase"/>
</dbReference>
<dbReference type="KEGG" id="tsr:106556391"/>
<protein>
    <recommendedName>
        <fullName evidence="2">ribonuclease H</fullName>
        <ecNumber evidence="2">3.1.26.4</ecNumber>
    </recommendedName>
</protein>
<reference evidence="5" key="1">
    <citation type="submission" date="2025-08" db="UniProtKB">
        <authorList>
            <consortium name="RefSeq"/>
        </authorList>
    </citation>
    <scope>IDENTIFICATION</scope>
    <source>
        <tissue evidence="5">Skeletal muscle</tissue>
    </source>
</reference>
<dbReference type="Gene3D" id="3.30.70.270">
    <property type="match status" value="2"/>
</dbReference>
<name>A0A6I9Z4G8_9SAUR</name>
<dbReference type="OrthoDB" id="9369938at2759"/>
<dbReference type="CDD" id="cd01647">
    <property type="entry name" value="RT_LTR"/>
    <property type="match status" value="1"/>
</dbReference>
<gene>
    <name evidence="5" type="primary">LOC106556391</name>
</gene>
<dbReference type="RefSeq" id="XP_013930866.1">
    <property type="nucleotide sequence ID" value="XM_014075391.1"/>
</dbReference>
<sequence length="135" mass="16066">MEDVDPGQGLRLCCDYRRLNAITVRNRYLLPLIPELLERLWEATVFTKLDLRGAYNLVRVWVGDKWKTAFGTRYGHFEYTVMPFGLTNAPAVFQHFMSDIFRDLLDQFFVIYLDDILIYLTSRKDHQHHLRLVLQ</sequence>
<comment type="similarity">
    <text evidence="1">Belongs to the beta type-B retroviral polymerase family. HERV class-II K(HML-2) pol subfamily.</text>
</comment>
<dbReference type="PROSITE" id="PS50878">
    <property type="entry name" value="RT_POL"/>
    <property type="match status" value="1"/>
</dbReference>
<evidence type="ECO:0000313" key="5">
    <source>
        <dbReference type="RefSeq" id="XP_013930866.1"/>
    </source>
</evidence>
<dbReference type="InterPro" id="IPR053134">
    <property type="entry name" value="RNA-dir_DNA_polymerase"/>
</dbReference>
<evidence type="ECO:0000259" key="3">
    <source>
        <dbReference type="PROSITE" id="PS50878"/>
    </source>
</evidence>
<keyword evidence="5" id="KW-0695">RNA-directed DNA polymerase</keyword>
<keyword evidence="4" id="KW-1185">Reference proteome</keyword>
<dbReference type="InterPro" id="IPR043502">
    <property type="entry name" value="DNA/RNA_pol_sf"/>
</dbReference>
<organism evidence="4 5">
    <name type="scientific">Thamnophis sirtalis</name>
    <dbReference type="NCBI Taxonomy" id="35019"/>
    <lineage>
        <taxon>Eukaryota</taxon>
        <taxon>Metazoa</taxon>
        <taxon>Chordata</taxon>
        <taxon>Craniata</taxon>
        <taxon>Vertebrata</taxon>
        <taxon>Euteleostomi</taxon>
        <taxon>Lepidosauria</taxon>
        <taxon>Squamata</taxon>
        <taxon>Bifurcata</taxon>
        <taxon>Unidentata</taxon>
        <taxon>Episquamata</taxon>
        <taxon>Toxicofera</taxon>
        <taxon>Serpentes</taxon>
        <taxon>Colubroidea</taxon>
        <taxon>Colubridae</taxon>
        <taxon>Natricinae</taxon>
        <taxon>Thamnophis</taxon>
    </lineage>
</organism>
<dbReference type="AlphaFoldDB" id="A0A6I9Z4G8"/>
<evidence type="ECO:0000256" key="1">
    <source>
        <dbReference type="ARBA" id="ARBA00010879"/>
    </source>
</evidence>
<dbReference type="GO" id="GO:0004523">
    <property type="term" value="F:RNA-DNA hybrid ribonuclease activity"/>
    <property type="evidence" value="ECO:0007669"/>
    <property type="project" value="UniProtKB-EC"/>
</dbReference>
<proteinExistence type="inferred from homology"/>
<dbReference type="GO" id="GO:0003964">
    <property type="term" value="F:RNA-directed DNA polymerase activity"/>
    <property type="evidence" value="ECO:0007669"/>
    <property type="project" value="UniProtKB-KW"/>
</dbReference>
<keyword evidence="5" id="KW-0548">Nucleotidyltransferase</keyword>
<dbReference type="GeneID" id="106556391"/>
<evidence type="ECO:0000256" key="2">
    <source>
        <dbReference type="ARBA" id="ARBA00012180"/>
    </source>
</evidence>
<accession>A0A6I9Z4G8</accession>
<dbReference type="EC" id="3.1.26.4" evidence="2"/>
<dbReference type="InterPro" id="IPR000477">
    <property type="entry name" value="RT_dom"/>
</dbReference>
<dbReference type="SUPFAM" id="SSF56672">
    <property type="entry name" value="DNA/RNA polymerases"/>
    <property type="match status" value="1"/>
</dbReference>
<dbReference type="Proteomes" id="UP000504617">
    <property type="component" value="Unplaced"/>
</dbReference>
<dbReference type="PANTHER" id="PTHR24559:SF440">
    <property type="entry name" value="RIBONUCLEASE H"/>
    <property type="match status" value="1"/>
</dbReference>
<feature type="domain" description="Reverse transcriptase" evidence="3">
    <location>
        <begin position="1"/>
        <end position="135"/>
    </location>
</feature>
<dbReference type="PANTHER" id="PTHR24559">
    <property type="entry name" value="TRANSPOSON TY3-I GAG-POL POLYPROTEIN"/>
    <property type="match status" value="1"/>
</dbReference>